<keyword evidence="3 8" id="KW-0378">Hydrolase</keyword>
<feature type="compositionally biased region" description="Polar residues" evidence="9">
    <location>
        <begin position="369"/>
        <end position="389"/>
    </location>
</feature>
<dbReference type="GO" id="GO:0005634">
    <property type="term" value="C:nucleus"/>
    <property type="evidence" value="ECO:0007669"/>
    <property type="project" value="TreeGrafter"/>
</dbReference>
<evidence type="ECO:0000313" key="11">
    <source>
        <dbReference type="EMBL" id="OHT08579.1"/>
    </source>
</evidence>
<evidence type="ECO:0000259" key="10">
    <source>
        <dbReference type="PROSITE" id="PS00125"/>
    </source>
</evidence>
<evidence type="ECO:0000256" key="1">
    <source>
        <dbReference type="ARBA" id="ARBA00001936"/>
    </source>
</evidence>
<dbReference type="GO" id="GO:0005737">
    <property type="term" value="C:cytoplasm"/>
    <property type="evidence" value="ECO:0007669"/>
    <property type="project" value="TreeGrafter"/>
</dbReference>
<dbReference type="GeneID" id="94837508"/>
<comment type="cofactor">
    <cofactor evidence="1">
        <name>Mn(2+)</name>
        <dbReference type="ChEBI" id="CHEBI:29035"/>
    </cofactor>
</comment>
<dbReference type="EC" id="3.1.3.16" evidence="8"/>
<dbReference type="GO" id="GO:0004722">
    <property type="term" value="F:protein serine/threonine phosphatase activity"/>
    <property type="evidence" value="ECO:0007669"/>
    <property type="project" value="UniProtKB-EC"/>
</dbReference>
<keyword evidence="2" id="KW-0479">Metal-binding</keyword>
<evidence type="ECO:0000256" key="6">
    <source>
        <dbReference type="ARBA" id="ARBA00047761"/>
    </source>
</evidence>
<feature type="domain" description="Serine/threonine specific protein phosphatases" evidence="10">
    <location>
        <begin position="129"/>
        <end position="134"/>
    </location>
</feature>
<comment type="catalytic activity">
    <reaction evidence="7 8">
        <text>O-phospho-L-threonyl-[protein] + H2O = L-threonyl-[protein] + phosphate</text>
        <dbReference type="Rhea" id="RHEA:47004"/>
        <dbReference type="Rhea" id="RHEA-COMP:11060"/>
        <dbReference type="Rhea" id="RHEA-COMP:11605"/>
        <dbReference type="ChEBI" id="CHEBI:15377"/>
        <dbReference type="ChEBI" id="CHEBI:30013"/>
        <dbReference type="ChEBI" id="CHEBI:43474"/>
        <dbReference type="ChEBI" id="CHEBI:61977"/>
        <dbReference type="EC" id="3.1.3.16"/>
    </reaction>
</comment>
<dbReference type="PANTHER" id="PTHR11668">
    <property type="entry name" value="SERINE/THREONINE PROTEIN PHOSPHATASE"/>
    <property type="match status" value="1"/>
</dbReference>
<dbReference type="InterPro" id="IPR029052">
    <property type="entry name" value="Metallo-depent_PP-like"/>
</dbReference>
<name>A0A1J4KBI0_9EUKA</name>
<keyword evidence="4" id="KW-0904">Protein phosphatase</keyword>
<evidence type="ECO:0000256" key="7">
    <source>
        <dbReference type="ARBA" id="ARBA00048336"/>
    </source>
</evidence>
<reference evidence="11" key="1">
    <citation type="submission" date="2016-10" db="EMBL/GenBank/DDBJ databases">
        <authorList>
            <person name="Benchimol M."/>
            <person name="Almeida L.G."/>
            <person name="Vasconcelos A.T."/>
            <person name="Perreira-Neves A."/>
            <person name="Rosa I.A."/>
            <person name="Tasca T."/>
            <person name="Bogo M.R."/>
            <person name="de Souza W."/>
        </authorList>
    </citation>
    <scope>NUCLEOTIDE SEQUENCE [LARGE SCALE GENOMIC DNA]</scope>
    <source>
        <strain evidence="11">K</strain>
    </source>
</reference>
<dbReference type="Proteomes" id="UP000179807">
    <property type="component" value="Unassembled WGS sequence"/>
</dbReference>
<dbReference type="SUPFAM" id="SSF56300">
    <property type="entry name" value="Metallo-dependent phosphatases"/>
    <property type="match status" value="1"/>
</dbReference>
<evidence type="ECO:0000313" key="12">
    <source>
        <dbReference type="Proteomes" id="UP000179807"/>
    </source>
</evidence>
<comment type="similarity">
    <text evidence="8">Belongs to the PPP phosphatase family.</text>
</comment>
<dbReference type="Gene3D" id="3.60.21.10">
    <property type="match status" value="1"/>
</dbReference>
<dbReference type="PRINTS" id="PR00114">
    <property type="entry name" value="STPHPHTASE"/>
</dbReference>
<dbReference type="RefSeq" id="XP_068361715.1">
    <property type="nucleotide sequence ID" value="XM_068502804.1"/>
</dbReference>
<dbReference type="SMART" id="SM00156">
    <property type="entry name" value="PP2Ac"/>
    <property type="match status" value="1"/>
</dbReference>
<evidence type="ECO:0000256" key="8">
    <source>
        <dbReference type="RuleBase" id="RU004273"/>
    </source>
</evidence>
<dbReference type="InterPro" id="IPR050341">
    <property type="entry name" value="PP1_catalytic_subunit"/>
</dbReference>
<evidence type="ECO:0000256" key="5">
    <source>
        <dbReference type="ARBA" id="ARBA00023211"/>
    </source>
</evidence>
<proteinExistence type="inferred from homology"/>
<comment type="caution">
    <text evidence="11">The sequence shown here is derived from an EMBL/GenBank/DDBJ whole genome shotgun (WGS) entry which is preliminary data.</text>
</comment>
<protein>
    <recommendedName>
        <fullName evidence="8">Serine/threonine-protein phosphatase</fullName>
        <ecNumber evidence="8">3.1.3.16</ecNumber>
    </recommendedName>
</protein>
<evidence type="ECO:0000256" key="9">
    <source>
        <dbReference type="SAM" id="MobiDB-lite"/>
    </source>
</evidence>
<dbReference type="GO" id="GO:0046872">
    <property type="term" value="F:metal ion binding"/>
    <property type="evidence" value="ECO:0007669"/>
    <property type="project" value="UniProtKB-KW"/>
</dbReference>
<dbReference type="VEuPathDB" id="TrichDB:TRFO_22839"/>
<gene>
    <name evidence="11" type="primary">sds21</name>
    <name evidence="11" type="ORF">TRFO_22839</name>
</gene>
<dbReference type="Pfam" id="PF00149">
    <property type="entry name" value="Metallophos"/>
    <property type="match status" value="1"/>
</dbReference>
<dbReference type="PROSITE" id="PS00125">
    <property type="entry name" value="SER_THR_PHOSPHATASE"/>
    <property type="match status" value="1"/>
</dbReference>
<comment type="catalytic activity">
    <reaction evidence="6">
        <text>O-phospho-L-seryl-[protein] + H2O = L-seryl-[protein] + phosphate</text>
        <dbReference type="Rhea" id="RHEA:20629"/>
        <dbReference type="Rhea" id="RHEA-COMP:9863"/>
        <dbReference type="Rhea" id="RHEA-COMP:11604"/>
        <dbReference type="ChEBI" id="CHEBI:15377"/>
        <dbReference type="ChEBI" id="CHEBI:29999"/>
        <dbReference type="ChEBI" id="CHEBI:43474"/>
        <dbReference type="ChEBI" id="CHEBI:83421"/>
        <dbReference type="EC" id="3.1.3.16"/>
    </reaction>
</comment>
<dbReference type="InterPro" id="IPR006186">
    <property type="entry name" value="Ser/Thr-sp_prot-phosphatase"/>
</dbReference>
<dbReference type="AlphaFoldDB" id="A0A1J4KBI0"/>
<sequence>MFEESISNIIINLYSNIFNDIDIDAVATKKTQLLLPQFSAEEIESLCRETLEIFKKEPVCLELDGPINLIGDLHGHILDLFRDLKTFGLPETTRYLFLGDIVDRGEFSIETVTLVFALKVKYPENVYIIRGNHEFEFLNDRCGFKEDVNKMYGQQTDLYATFKQVFSYMPITSVICQSIICVHGGLGPSWFSINQARKIERPIDDFGDDVLDAMLWSDPSDNIDYFEPSNRGTGFFFGESVVSDFLESNSLKLLVRAHECVNLGAQFMFKNQLVTVFGASNYCGLIANHSAVLCIKENGEYETKQFSPIHFLKRDAAVFQKVVNGKMVQSEPGKQRRIAPPSVRGIVRTSVPRIGALNRNQELKVFKPQQPSTARPRWSESSPRNRFPR</sequence>
<dbReference type="PANTHER" id="PTHR11668:SF300">
    <property type="entry name" value="SERINE_THREONINE-PROTEIN PHOSPHATASE"/>
    <property type="match status" value="1"/>
</dbReference>
<dbReference type="InterPro" id="IPR004843">
    <property type="entry name" value="Calcineurin-like_PHP"/>
</dbReference>
<dbReference type="CDD" id="cd00144">
    <property type="entry name" value="MPP_PPP_family"/>
    <property type="match status" value="1"/>
</dbReference>
<dbReference type="EMBL" id="MLAK01000663">
    <property type="protein sequence ID" value="OHT08579.1"/>
    <property type="molecule type" value="Genomic_DNA"/>
</dbReference>
<keyword evidence="5" id="KW-0464">Manganese</keyword>
<feature type="region of interest" description="Disordered" evidence="9">
    <location>
        <begin position="365"/>
        <end position="389"/>
    </location>
</feature>
<organism evidence="11 12">
    <name type="scientific">Tritrichomonas foetus</name>
    <dbReference type="NCBI Taxonomy" id="1144522"/>
    <lineage>
        <taxon>Eukaryota</taxon>
        <taxon>Metamonada</taxon>
        <taxon>Parabasalia</taxon>
        <taxon>Tritrichomonadida</taxon>
        <taxon>Tritrichomonadidae</taxon>
        <taxon>Tritrichomonas</taxon>
    </lineage>
</organism>
<keyword evidence="12" id="KW-1185">Reference proteome</keyword>
<evidence type="ECO:0000256" key="4">
    <source>
        <dbReference type="ARBA" id="ARBA00022912"/>
    </source>
</evidence>
<evidence type="ECO:0000256" key="3">
    <source>
        <dbReference type="ARBA" id="ARBA00022801"/>
    </source>
</evidence>
<accession>A0A1J4KBI0</accession>
<evidence type="ECO:0000256" key="2">
    <source>
        <dbReference type="ARBA" id="ARBA00022723"/>
    </source>
</evidence>